<reference evidence="2" key="1">
    <citation type="journal article" date="2020" name="bioRxiv">
        <title>Comparative genomics of Chlamydomonas.</title>
        <authorList>
            <person name="Craig R.J."/>
            <person name="Hasan A.R."/>
            <person name="Ness R.W."/>
            <person name="Keightley P.D."/>
        </authorList>
    </citation>
    <scope>NUCLEOTIDE SEQUENCE</scope>
    <source>
        <strain evidence="2">CCAP 11/70</strain>
    </source>
</reference>
<dbReference type="GO" id="GO:0005783">
    <property type="term" value="C:endoplasmic reticulum"/>
    <property type="evidence" value="ECO:0007669"/>
    <property type="project" value="TreeGrafter"/>
</dbReference>
<gene>
    <name evidence="2" type="ORF">HYH03_013716</name>
</gene>
<dbReference type="PANTHER" id="PTHR12393:SF6">
    <property type="entry name" value="SPHINGOMYELIN PHOSPHODIESTERASE 2"/>
    <property type="match status" value="1"/>
</dbReference>
<dbReference type="Gene3D" id="1.25.40.20">
    <property type="entry name" value="Ankyrin repeat-containing domain"/>
    <property type="match status" value="1"/>
</dbReference>
<dbReference type="GO" id="GO:0016020">
    <property type="term" value="C:membrane"/>
    <property type="evidence" value="ECO:0007669"/>
    <property type="project" value="TreeGrafter"/>
</dbReference>
<evidence type="ECO:0000313" key="3">
    <source>
        <dbReference type="Proteomes" id="UP000612055"/>
    </source>
</evidence>
<dbReference type="EMBL" id="JAEHOE010000093">
    <property type="protein sequence ID" value="KAG2487717.1"/>
    <property type="molecule type" value="Genomic_DNA"/>
</dbReference>
<dbReference type="AlphaFoldDB" id="A0A835XQI7"/>
<protein>
    <submittedName>
        <fullName evidence="2">Uncharacterized protein</fullName>
    </submittedName>
</protein>
<dbReference type="Proteomes" id="UP000612055">
    <property type="component" value="Unassembled WGS sequence"/>
</dbReference>
<name>A0A835XQI7_9CHLO</name>
<proteinExistence type="predicted"/>
<feature type="region of interest" description="Disordered" evidence="1">
    <location>
        <begin position="227"/>
        <end position="254"/>
    </location>
</feature>
<comment type="caution">
    <text evidence="2">The sequence shown here is derived from an EMBL/GenBank/DDBJ whole genome shotgun (WGS) entry which is preliminary data.</text>
</comment>
<evidence type="ECO:0000256" key="1">
    <source>
        <dbReference type="SAM" id="MobiDB-lite"/>
    </source>
</evidence>
<dbReference type="PANTHER" id="PTHR12393">
    <property type="entry name" value="SPHINGOMYELIN PHOSPHODIESTERASE RELATED"/>
    <property type="match status" value="1"/>
</dbReference>
<accession>A0A835XQI7</accession>
<evidence type="ECO:0000313" key="2">
    <source>
        <dbReference type="EMBL" id="KAG2487717.1"/>
    </source>
</evidence>
<keyword evidence="3" id="KW-1185">Reference proteome</keyword>
<dbReference type="OrthoDB" id="75611at2759"/>
<organism evidence="2 3">
    <name type="scientific">Edaphochlamys debaryana</name>
    <dbReference type="NCBI Taxonomy" id="47281"/>
    <lineage>
        <taxon>Eukaryota</taxon>
        <taxon>Viridiplantae</taxon>
        <taxon>Chlorophyta</taxon>
        <taxon>core chlorophytes</taxon>
        <taxon>Chlorophyceae</taxon>
        <taxon>CS clade</taxon>
        <taxon>Chlamydomonadales</taxon>
        <taxon>Chlamydomonadales incertae sedis</taxon>
        <taxon>Edaphochlamys</taxon>
    </lineage>
</organism>
<dbReference type="GO" id="GO:0071944">
    <property type="term" value="C:cell periphery"/>
    <property type="evidence" value="ECO:0007669"/>
    <property type="project" value="TreeGrafter"/>
</dbReference>
<feature type="compositionally biased region" description="Low complexity" evidence="1">
    <location>
        <begin position="227"/>
        <end position="241"/>
    </location>
</feature>
<dbReference type="InterPro" id="IPR036770">
    <property type="entry name" value="Ankyrin_rpt-contain_sf"/>
</dbReference>
<sequence length="628" mass="67209">MELEADFARVWEFPDCVRRIASFLEPNEAACLRPVNRATACSIHAVIILSQPAPRWAFQQHWALPESCRALSYRQRLNLVTLTACSDVVENLEQALAATGIEPCKPILLAAASSGALASCRYLAERLRVTVDWDSLARAASEKGLGAVLAWALERCPASARASAMWAAAEGAARSGNALAMEQWMAESKATARRFRREFRAACAAAAAAKAAAKTAAVGGAKEGGQKAAETRAAAEANGAEQSPEDDAEDDEEELLDQYGPRGRTLVLEALAACSLGVVQRLCASPVAGPRGLQGWIRSHLKEALCTALYGSTPDWAAKAALILGADAEADFSECYASEHLGRCGGALLERYEWLKSHGFPPTQANEPGWALLAAMEYGSLDAVRWLLAEGVVPDEDVVFEVSRAAAVRGDVGALEHLKQAGWALDPAALLQHAASAGQVPVMDWLWASFLGHEDLGPKHSLLDCACGSGSVAAMGWALEGRADPRPADGQPGTERSGSIAVQGLYEGSWAAVASSGCEAAAELLAEVGCPMPTDGAPYRSVADSSHQPWWMFPTLRRLGVPLGPADRRLLAWAVERRAPLVTLRWLLAEGCPVSDWADVEAAVWRRWHGTDKEEVLAWVQEQRALRR</sequence>
<dbReference type="GO" id="GO:0046513">
    <property type="term" value="P:ceramide biosynthetic process"/>
    <property type="evidence" value="ECO:0007669"/>
    <property type="project" value="TreeGrafter"/>
</dbReference>
<dbReference type="GO" id="GO:0030149">
    <property type="term" value="P:sphingolipid catabolic process"/>
    <property type="evidence" value="ECO:0007669"/>
    <property type="project" value="TreeGrafter"/>
</dbReference>
<dbReference type="GO" id="GO:0004620">
    <property type="term" value="F:phospholipase activity"/>
    <property type="evidence" value="ECO:0007669"/>
    <property type="project" value="TreeGrafter"/>
</dbReference>
<feature type="compositionally biased region" description="Acidic residues" evidence="1">
    <location>
        <begin position="243"/>
        <end position="254"/>
    </location>
</feature>